<evidence type="ECO:0000256" key="3">
    <source>
        <dbReference type="ARBA" id="ARBA00022475"/>
    </source>
</evidence>
<feature type="domain" description="ABC transmembrane type-1" evidence="8">
    <location>
        <begin position="88"/>
        <end position="277"/>
    </location>
</feature>
<feature type="transmembrane region" description="Helical" evidence="7">
    <location>
        <begin position="92"/>
        <end position="119"/>
    </location>
</feature>
<keyword evidence="2 7" id="KW-0813">Transport</keyword>
<evidence type="ECO:0000256" key="6">
    <source>
        <dbReference type="ARBA" id="ARBA00023136"/>
    </source>
</evidence>
<dbReference type="InterPro" id="IPR035906">
    <property type="entry name" value="MetI-like_sf"/>
</dbReference>
<dbReference type="SUPFAM" id="SSF161098">
    <property type="entry name" value="MetI-like"/>
    <property type="match status" value="1"/>
</dbReference>
<dbReference type="InterPro" id="IPR000515">
    <property type="entry name" value="MetI-like"/>
</dbReference>
<feature type="transmembrane region" description="Helical" evidence="7">
    <location>
        <begin position="254"/>
        <end position="277"/>
    </location>
</feature>
<evidence type="ECO:0000256" key="5">
    <source>
        <dbReference type="ARBA" id="ARBA00022989"/>
    </source>
</evidence>
<dbReference type="InterPro" id="IPR050366">
    <property type="entry name" value="BP-dependent_transpt_permease"/>
</dbReference>
<accession>A0A7D7WED6</accession>
<gene>
    <name evidence="9" type="ORF">FVO59_08090</name>
</gene>
<evidence type="ECO:0000313" key="10">
    <source>
        <dbReference type="Proteomes" id="UP000515708"/>
    </source>
</evidence>
<keyword evidence="6 7" id="KW-0472">Membrane</keyword>
<comment type="similarity">
    <text evidence="7">Belongs to the binding-protein-dependent transport system permease family.</text>
</comment>
<evidence type="ECO:0000256" key="1">
    <source>
        <dbReference type="ARBA" id="ARBA00004651"/>
    </source>
</evidence>
<evidence type="ECO:0000256" key="2">
    <source>
        <dbReference type="ARBA" id="ARBA00022448"/>
    </source>
</evidence>
<comment type="subcellular location">
    <subcellularLocation>
        <location evidence="1 7">Cell membrane</location>
        <topology evidence="1 7">Multi-pass membrane protein</topology>
    </subcellularLocation>
</comment>
<dbReference type="Gene3D" id="1.10.3720.10">
    <property type="entry name" value="MetI-like"/>
    <property type="match status" value="1"/>
</dbReference>
<dbReference type="EMBL" id="CP043732">
    <property type="protein sequence ID" value="QMU98655.1"/>
    <property type="molecule type" value="Genomic_DNA"/>
</dbReference>
<evidence type="ECO:0000259" key="8">
    <source>
        <dbReference type="PROSITE" id="PS50928"/>
    </source>
</evidence>
<feature type="transmembrane region" description="Helical" evidence="7">
    <location>
        <begin position="21"/>
        <end position="49"/>
    </location>
</feature>
<keyword evidence="4 7" id="KW-0812">Transmembrane</keyword>
<dbReference type="GO" id="GO:0005886">
    <property type="term" value="C:plasma membrane"/>
    <property type="evidence" value="ECO:0007669"/>
    <property type="project" value="UniProtKB-SubCell"/>
</dbReference>
<dbReference type="PROSITE" id="PS50928">
    <property type="entry name" value="ABC_TM1"/>
    <property type="match status" value="1"/>
</dbReference>
<dbReference type="AlphaFoldDB" id="A0A7D7WED6"/>
<dbReference type="Proteomes" id="UP000515708">
    <property type="component" value="Chromosome"/>
</dbReference>
<feature type="transmembrane region" description="Helical" evidence="7">
    <location>
        <begin position="151"/>
        <end position="170"/>
    </location>
</feature>
<organism evidence="9 10">
    <name type="scientific">Microbacterium esteraromaticum</name>
    <dbReference type="NCBI Taxonomy" id="57043"/>
    <lineage>
        <taxon>Bacteria</taxon>
        <taxon>Bacillati</taxon>
        <taxon>Actinomycetota</taxon>
        <taxon>Actinomycetes</taxon>
        <taxon>Micrococcales</taxon>
        <taxon>Microbacteriaceae</taxon>
        <taxon>Microbacterium</taxon>
    </lineage>
</organism>
<protein>
    <submittedName>
        <fullName evidence="9">ABC transporter permease</fullName>
    </submittedName>
</protein>
<reference evidence="9 10" key="1">
    <citation type="journal article" date="2020" name="Front. Microbiol.">
        <title>Design of Bacterial Strain-Specific qPCR Assays Using NGS Data and Publicly Available Resources and Its Application to Track Biocontrol Strains.</title>
        <authorList>
            <person name="Hernandez I."/>
            <person name="Sant C."/>
            <person name="Martinez R."/>
            <person name="Fernandez C."/>
        </authorList>
    </citation>
    <scope>NUCLEOTIDE SEQUENCE [LARGE SCALE GENOMIC DNA]</scope>
    <source>
        <strain evidence="9 10">B24</strain>
    </source>
</reference>
<keyword evidence="5 7" id="KW-1133">Transmembrane helix</keyword>
<keyword evidence="3" id="KW-1003">Cell membrane</keyword>
<evidence type="ECO:0000256" key="7">
    <source>
        <dbReference type="RuleBase" id="RU363032"/>
    </source>
</evidence>
<feature type="transmembrane region" description="Helical" evidence="7">
    <location>
        <begin position="126"/>
        <end position="145"/>
    </location>
</feature>
<dbReference type="PANTHER" id="PTHR43386">
    <property type="entry name" value="OLIGOPEPTIDE TRANSPORT SYSTEM PERMEASE PROTEIN APPC"/>
    <property type="match status" value="1"/>
</dbReference>
<evidence type="ECO:0000313" key="9">
    <source>
        <dbReference type="EMBL" id="QMU98655.1"/>
    </source>
</evidence>
<dbReference type="CDD" id="cd06261">
    <property type="entry name" value="TM_PBP2"/>
    <property type="match status" value="1"/>
</dbReference>
<dbReference type="PANTHER" id="PTHR43386:SF25">
    <property type="entry name" value="PEPTIDE ABC TRANSPORTER PERMEASE PROTEIN"/>
    <property type="match status" value="1"/>
</dbReference>
<sequence>MDLVPEVAIDAGRRSRVWRTAFRSVSGIVAIVLMAIVVVLSLLSAIGLLPHDPAAQNISQALMPPSSEHWFGTDQFGRDTFSRICAGLASSLVIAIVSVAFAFVAGTFLGVIAGFYLGLVDRAVGIVNNVLFAFPSLLLALALAASLERSWLTVAIAIAIVYMPIFARVARGPVLSLRSAEYVVASTAIGRSRLSTLMEHVIPNMRGVLVVQVTLSLSWAILTEASLSFLGFGTPPPAASLGGMVYEAQTLSSIAPWMLLFPGAALICAVIGLNLMGDSLRTALDPKTGGR</sequence>
<dbReference type="GO" id="GO:0055085">
    <property type="term" value="P:transmembrane transport"/>
    <property type="evidence" value="ECO:0007669"/>
    <property type="project" value="InterPro"/>
</dbReference>
<feature type="transmembrane region" description="Helical" evidence="7">
    <location>
        <begin position="208"/>
        <end position="234"/>
    </location>
</feature>
<proteinExistence type="inferred from homology"/>
<dbReference type="Pfam" id="PF00528">
    <property type="entry name" value="BPD_transp_1"/>
    <property type="match status" value="1"/>
</dbReference>
<name>A0A7D7WED6_9MICO</name>
<evidence type="ECO:0000256" key="4">
    <source>
        <dbReference type="ARBA" id="ARBA00022692"/>
    </source>
</evidence>